<dbReference type="SUPFAM" id="SSF55961">
    <property type="entry name" value="Bet v1-like"/>
    <property type="match status" value="1"/>
</dbReference>
<reference evidence="2" key="1">
    <citation type="submission" date="2018-09" db="EMBL/GenBank/DDBJ databases">
        <authorList>
            <person name="Zhu H."/>
        </authorList>
    </citation>
    <scope>NUCLEOTIDE SEQUENCE [LARGE SCALE GENOMIC DNA]</scope>
    <source>
        <strain evidence="2">K1W22B-1</strain>
    </source>
</reference>
<dbReference type="OrthoDB" id="581838at2"/>
<organism evidence="1 2">
    <name type="scientific">Nocardioides cavernaquae</name>
    <dbReference type="NCBI Taxonomy" id="2321396"/>
    <lineage>
        <taxon>Bacteria</taxon>
        <taxon>Bacillati</taxon>
        <taxon>Actinomycetota</taxon>
        <taxon>Actinomycetes</taxon>
        <taxon>Propionibacteriales</taxon>
        <taxon>Nocardioidaceae</taxon>
        <taxon>Nocardioides</taxon>
    </lineage>
</organism>
<sequence length="159" mass="17939">MAFDLSPVTDADFDPSTPGYHRIVIPANRPAADVWAALHGDSPLFWCRGIKRAVWTSARPHGTGATRTVTLANGLKVHERYFRWEESDALYVNAFSVESSNLPLFRRFGERYTVVPKAIGSELTWEFVAEPRLPGKKLFAKVLEHDLRKLASDTEKHFA</sequence>
<dbReference type="InterPro" id="IPR019587">
    <property type="entry name" value="Polyketide_cyclase/dehydratase"/>
</dbReference>
<dbReference type="Gene3D" id="3.30.530.20">
    <property type="match status" value="1"/>
</dbReference>
<evidence type="ECO:0000313" key="1">
    <source>
        <dbReference type="EMBL" id="RJS46477.1"/>
    </source>
</evidence>
<proteinExistence type="predicted"/>
<dbReference type="CDD" id="cd07821">
    <property type="entry name" value="PYR_PYL_RCAR_like"/>
    <property type="match status" value="1"/>
</dbReference>
<dbReference type="InterPro" id="IPR023393">
    <property type="entry name" value="START-like_dom_sf"/>
</dbReference>
<comment type="caution">
    <text evidence="1">The sequence shown here is derived from an EMBL/GenBank/DDBJ whole genome shotgun (WGS) entry which is preliminary data.</text>
</comment>
<keyword evidence="2" id="KW-1185">Reference proteome</keyword>
<gene>
    <name evidence="1" type="ORF">D4739_09815</name>
</gene>
<dbReference type="EMBL" id="QYRP01000002">
    <property type="protein sequence ID" value="RJS46477.1"/>
    <property type="molecule type" value="Genomic_DNA"/>
</dbReference>
<dbReference type="RefSeq" id="WP_120060449.1">
    <property type="nucleotide sequence ID" value="NZ_QYRP01000002.1"/>
</dbReference>
<dbReference type="AlphaFoldDB" id="A0A3A5HF91"/>
<evidence type="ECO:0000313" key="2">
    <source>
        <dbReference type="Proteomes" id="UP000276542"/>
    </source>
</evidence>
<dbReference type="Proteomes" id="UP000276542">
    <property type="component" value="Unassembled WGS sequence"/>
</dbReference>
<name>A0A3A5HF91_9ACTN</name>
<accession>A0A3A5HF91</accession>
<protein>
    <submittedName>
        <fullName evidence="1">SRPBCC family protein</fullName>
    </submittedName>
</protein>
<dbReference type="Pfam" id="PF10604">
    <property type="entry name" value="Polyketide_cyc2"/>
    <property type="match status" value="1"/>
</dbReference>